<feature type="transmembrane region" description="Helical" evidence="1">
    <location>
        <begin position="239"/>
        <end position="257"/>
    </location>
</feature>
<comment type="caution">
    <text evidence="3">The sequence shown here is derived from an EMBL/GenBank/DDBJ whole genome shotgun (WGS) entry which is preliminary data.</text>
</comment>
<feature type="transmembrane region" description="Helical" evidence="1">
    <location>
        <begin position="297"/>
        <end position="321"/>
    </location>
</feature>
<accession>A0ABS2EHF6</accession>
<keyword evidence="3" id="KW-0808">Transferase</keyword>
<sequence length="334" mass="39170">MDDVVLLIMLIVFVTLLVSKYIITLNNTEFLSIKQTGSLKGLAILMVYIHHFGQIRYSIYNSHSFLGFLGVALFLFISGYVTQRQVELKKEKWKRNFWIKKFQRLFVPRCVVVFVFGMLAGRTLLVSCQEAVWFIQDWFFAAVVFNYIIFYVSEYFRLKTEYIIFIAEALFAAVCILFGQQIMWYNTAFLFGMGVVFAKYQDTIMMRMSRIANKTWVIIPILLFCFSILGSIFRWQRFVSDSISGILFVFIIIWGAYRKKVTFKGLEFIGKYSWEFYLVHTRVIGIILNRVTSNDLFAFFISLIVSLAIAILLNETLSFFYKTINKRLPITHCK</sequence>
<evidence type="ECO:0000313" key="3">
    <source>
        <dbReference type="EMBL" id="MBM6744341.1"/>
    </source>
</evidence>
<dbReference type="EMBL" id="JACJKH010000013">
    <property type="protein sequence ID" value="MBM6744341.1"/>
    <property type="molecule type" value="Genomic_DNA"/>
</dbReference>
<keyword evidence="4" id="KW-1185">Reference proteome</keyword>
<feature type="transmembrane region" description="Helical" evidence="1">
    <location>
        <begin position="37"/>
        <end position="57"/>
    </location>
</feature>
<keyword evidence="3" id="KW-0012">Acyltransferase</keyword>
<reference evidence="3 4" key="1">
    <citation type="journal article" date="2021" name="Sci. Rep.">
        <title>The distribution of antibiotic resistance genes in chicken gut microbiota commensals.</title>
        <authorList>
            <person name="Juricova H."/>
            <person name="Matiasovicova J."/>
            <person name="Kubasova T."/>
            <person name="Cejkova D."/>
            <person name="Rychlik I."/>
        </authorList>
    </citation>
    <scope>NUCLEOTIDE SEQUENCE [LARGE SCALE GENOMIC DNA]</scope>
    <source>
        <strain evidence="3 4">An770</strain>
    </source>
</reference>
<evidence type="ECO:0000256" key="1">
    <source>
        <dbReference type="SAM" id="Phobius"/>
    </source>
</evidence>
<evidence type="ECO:0000313" key="4">
    <source>
        <dbReference type="Proteomes" id="UP000775686"/>
    </source>
</evidence>
<name>A0ABS2EHF6_9FIRM</name>
<dbReference type="GO" id="GO:0016746">
    <property type="term" value="F:acyltransferase activity"/>
    <property type="evidence" value="ECO:0007669"/>
    <property type="project" value="UniProtKB-KW"/>
</dbReference>
<gene>
    <name evidence="3" type="ORF">H6A32_08475</name>
</gene>
<feature type="transmembrane region" description="Helical" evidence="1">
    <location>
        <begin position="215"/>
        <end position="233"/>
    </location>
</feature>
<feature type="domain" description="Acyltransferase 3" evidence="2">
    <location>
        <begin position="39"/>
        <end position="314"/>
    </location>
</feature>
<feature type="transmembrane region" description="Helical" evidence="1">
    <location>
        <begin position="162"/>
        <end position="179"/>
    </location>
</feature>
<feature type="transmembrane region" description="Helical" evidence="1">
    <location>
        <begin position="63"/>
        <end position="81"/>
    </location>
</feature>
<feature type="transmembrane region" description="Helical" evidence="1">
    <location>
        <begin position="6"/>
        <end position="25"/>
    </location>
</feature>
<dbReference type="RefSeq" id="WP_204864123.1">
    <property type="nucleotide sequence ID" value="NZ_JACJKH010000013.1"/>
</dbReference>
<organism evidence="3 4">
    <name type="scientific">Drancourtella massiliensis</name>
    <dbReference type="NCBI Taxonomy" id="1632013"/>
    <lineage>
        <taxon>Bacteria</taxon>
        <taxon>Bacillati</taxon>
        <taxon>Bacillota</taxon>
        <taxon>Clostridia</taxon>
        <taxon>Eubacteriales</taxon>
        <taxon>Oscillospiraceae</taxon>
        <taxon>Drancourtella</taxon>
    </lineage>
</organism>
<keyword evidence="1" id="KW-1133">Transmembrane helix</keyword>
<dbReference type="Proteomes" id="UP000775686">
    <property type="component" value="Unassembled WGS sequence"/>
</dbReference>
<dbReference type="Pfam" id="PF01757">
    <property type="entry name" value="Acyl_transf_3"/>
    <property type="match status" value="1"/>
</dbReference>
<keyword evidence="1" id="KW-0812">Transmembrane</keyword>
<proteinExistence type="predicted"/>
<evidence type="ECO:0000259" key="2">
    <source>
        <dbReference type="Pfam" id="PF01757"/>
    </source>
</evidence>
<dbReference type="InterPro" id="IPR002656">
    <property type="entry name" value="Acyl_transf_3_dom"/>
</dbReference>
<protein>
    <submittedName>
        <fullName evidence="3">Acyltransferase</fullName>
    </submittedName>
</protein>
<keyword evidence="1" id="KW-0472">Membrane</keyword>
<feature type="transmembrane region" description="Helical" evidence="1">
    <location>
        <begin position="131"/>
        <end position="150"/>
    </location>
</feature>
<feature type="transmembrane region" description="Helical" evidence="1">
    <location>
        <begin position="102"/>
        <end position="125"/>
    </location>
</feature>